<feature type="domain" description="DUF4795" evidence="3">
    <location>
        <begin position="101"/>
        <end position="300"/>
    </location>
</feature>
<sequence length="429" mass="46904">MYVVKAPRSVPQVLAGGVAAWELWAAGGAPPDELQLQLADSARVRVLEARVDEVREHVRTLQEQADDTERELGLLAERATTATAGRGGGGGAGGDTQGELAGLTELFNKIHLMQCDVEAISNACSKLMEERDRRSLQLVQLAAQLDALRTAKADREEVDEALQAKADQLAVNRKVSHEQLDTALEELARGLQEAVSKLAQQEQLWQQALEEMQTEIGSKLDSQELAPLKEFVNKKLRTLHERLKNLAKVRKQAEAAGTKRKLLRDATCVSCDAEVVMATEEEAAVPRPPPLPPPRSARPYLTYELDMIRRQQQQAGSAKNLLHLEAALVEDDRRAKTSPAHSHSHVGKGEHVCSRYCGGSHTVTSAFQRVVRKGHFALQEAGPECSQLLPERGPTKPNGKPHSAPQPQTQPQSQTQPKPESGDAANKKK</sequence>
<name>A0AAN9VFT1_9ORTH</name>
<dbReference type="PANTHER" id="PTHR46766">
    <property type="entry name" value="GLUTAMINE-RICH PROTEIN 2"/>
    <property type="match status" value="1"/>
</dbReference>
<dbReference type="InterPro" id="IPR032013">
    <property type="entry name" value="DUF4795"/>
</dbReference>
<feature type="region of interest" description="Disordered" evidence="2">
    <location>
        <begin position="383"/>
        <end position="429"/>
    </location>
</feature>
<feature type="coiled-coil region" evidence="1">
    <location>
        <begin position="148"/>
        <end position="256"/>
    </location>
</feature>
<proteinExistence type="predicted"/>
<gene>
    <name evidence="4" type="ORF">R5R35_002724</name>
</gene>
<keyword evidence="1" id="KW-0175">Coiled coil</keyword>
<keyword evidence="5" id="KW-1185">Reference proteome</keyword>
<organism evidence="4 5">
    <name type="scientific">Gryllus longicercus</name>
    <dbReference type="NCBI Taxonomy" id="2509291"/>
    <lineage>
        <taxon>Eukaryota</taxon>
        <taxon>Metazoa</taxon>
        <taxon>Ecdysozoa</taxon>
        <taxon>Arthropoda</taxon>
        <taxon>Hexapoda</taxon>
        <taxon>Insecta</taxon>
        <taxon>Pterygota</taxon>
        <taxon>Neoptera</taxon>
        <taxon>Polyneoptera</taxon>
        <taxon>Orthoptera</taxon>
        <taxon>Ensifera</taxon>
        <taxon>Gryllidea</taxon>
        <taxon>Grylloidea</taxon>
        <taxon>Gryllidae</taxon>
        <taxon>Gryllinae</taxon>
        <taxon>Gryllus</taxon>
    </lineage>
</organism>
<evidence type="ECO:0000256" key="2">
    <source>
        <dbReference type="SAM" id="MobiDB-lite"/>
    </source>
</evidence>
<dbReference type="EMBL" id="JAZDUA010000211">
    <property type="protein sequence ID" value="KAK7864079.1"/>
    <property type="molecule type" value="Genomic_DNA"/>
</dbReference>
<reference evidence="4 5" key="1">
    <citation type="submission" date="2024-03" db="EMBL/GenBank/DDBJ databases">
        <title>The genome assembly and annotation of the cricket Gryllus longicercus Weissman &amp; Gray.</title>
        <authorList>
            <person name="Szrajer S."/>
            <person name="Gray D."/>
            <person name="Ylla G."/>
        </authorList>
    </citation>
    <scope>NUCLEOTIDE SEQUENCE [LARGE SCALE GENOMIC DNA]</scope>
    <source>
        <strain evidence="4">DAG 2021-001</strain>
        <tissue evidence="4">Whole body minus gut</tissue>
    </source>
</reference>
<dbReference type="Pfam" id="PF16043">
    <property type="entry name" value="DUF4795"/>
    <property type="match status" value="1"/>
</dbReference>
<feature type="coiled-coil region" evidence="1">
    <location>
        <begin position="44"/>
        <end position="78"/>
    </location>
</feature>
<feature type="compositionally biased region" description="Low complexity" evidence="2">
    <location>
        <begin position="401"/>
        <end position="419"/>
    </location>
</feature>
<dbReference type="PANTHER" id="PTHR46766:SF1">
    <property type="entry name" value="GLUTAMINE-RICH PROTEIN 2"/>
    <property type="match status" value="1"/>
</dbReference>
<evidence type="ECO:0000259" key="3">
    <source>
        <dbReference type="Pfam" id="PF16043"/>
    </source>
</evidence>
<evidence type="ECO:0000256" key="1">
    <source>
        <dbReference type="SAM" id="Coils"/>
    </source>
</evidence>
<comment type="caution">
    <text evidence="4">The sequence shown here is derived from an EMBL/GenBank/DDBJ whole genome shotgun (WGS) entry which is preliminary data.</text>
</comment>
<dbReference type="Proteomes" id="UP001378592">
    <property type="component" value="Unassembled WGS sequence"/>
</dbReference>
<accession>A0AAN9VFT1</accession>
<dbReference type="AlphaFoldDB" id="A0AAN9VFT1"/>
<evidence type="ECO:0000313" key="5">
    <source>
        <dbReference type="Proteomes" id="UP001378592"/>
    </source>
</evidence>
<protein>
    <recommendedName>
        <fullName evidence="3">DUF4795 domain-containing protein</fullName>
    </recommendedName>
</protein>
<evidence type="ECO:0000313" key="4">
    <source>
        <dbReference type="EMBL" id="KAK7864079.1"/>
    </source>
</evidence>